<dbReference type="STRING" id="1454004.AW11_03958"/>
<dbReference type="EMBL" id="JEMY01000074">
    <property type="protein sequence ID" value="EXI84161.1"/>
    <property type="molecule type" value="Genomic_DNA"/>
</dbReference>
<dbReference type="Proteomes" id="UP000022141">
    <property type="component" value="Unassembled WGS sequence"/>
</dbReference>
<dbReference type="InterPro" id="IPR010982">
    <property type="entry name" value="Lambda_DNA-bd_dom_sf"/>
</dbReference>
<dbReference type="CDD" id="cd00093">
    <property type="entry name" value="HTH_XRE"/>
    <property type="match status" value="1"/>
</dbReference>
<proteinExistence type="predicted"/>
<dbReference type="PATRIC" id="fig|1454004.3.peg.4061"/>
<dbReference type="InterPro" id="IPR014057">
    <property type="entry name" value="HI1420"/>
</dbReference>
<comment type="caution">
    <text evidence="1">The sequence shown here is derived from an EMBL/GenBank/DDBJ whole genome shotgun (WGS) entry which is preliminary data.</text>
</comment>
<reference evidence="1" key="1">
    <citation type="submission" date="2014-02" db="EMBL/GenBank/DDBJ databases">
        <title>Expanding our view of genomic diversity in Candidatus Accumulibacter clades.</title>
        <authorList>
            <person name="Skennerton C.T."/>
            <person name="Barr J.J."/>
            <person name="Slater F.R."/>
            <person name="Bond P.L."/>
            <person name="Tyson G.W."/>
        </authorList>
    </citation>
    <scope>NUCLEOTIDE SEQUENCE [LARGE SCALE GENOMIC DNA]</scope>
</reference>
<keyword evidence="2" id="KW-1185">Reference proteome</keyword>
<protein>
    <submittedName>
        <fullName evidence="1">Addiction module antidote protein</fullName>
    </submittedName>
</protein>
<accession>A0A011P989</accession>
<dbReference type="InterPro" id="IPR001387">
    <property type="entry name" value="Cro/C1-type_HTH"/>
</dbReference>
<evidence type="ECO:0000313" key="2">
    <source>
        <dbReference type="Proteomes" id="UP000022141"/>
    </source>
</evidence>
<dbReference type="eggNOG" id="COG3636">
    <property type="taxonomic scope" value="Bacteria"/>
</dbReference>
<dbReference type="NCBIfam" id="TIGR02684">
    <property type="entry name" value="dnstrm_HI1420"/>
    <property type="match status" value="1"/>
</dbReference>
<organism evidence="1 2">
    <name type="scientific">Accumulibacter regalis</name>
    <dbReference type="NCBI Taxonomy" id="522306"/>
    <lineage>
        <taxon>Bacteria</taxon>
        <taxon>Pseudomonadati</taxon>
        <taxon>Pseudomonadota</taxon>
        <taxon>Betaproteobacteria</taxon>
        <taxon>Candidatus Accumulibacter</taxon>
    </lineage>
</organism>
<dbReference type="PANTHER" id="PTHR40275">
    <property type="entry name" value="SSL7038 PROTEIN"/>
    <property type="match status" value="1"/>
</dbReference>
<evidence type="ECO:0000313" key="1">
    <source>
        <dbReference type="EMBL" id="EXI84161.1"/>
    </source>
</evidence>
<dbReference type="Pfam" id="PF21716">
    <property type="entry name" value="dnstrm_HI1420"/>
    <property type="match status" value="1"/>
</dbReference>
<dbReference type="AlphaFoldDB" id="A0A011P989"/>
<dbReference type="Gene3D" id="1.10.260.40">
    <property type="entry name" value="lambda repressor-like DNA-binding domains"/>
    <property type="match status" value="1"/>
</dbReference>
<name>A0A011P989_ACCRE</name>
<dbReference type="SUPFAM" id="SSF47413">
    <property type="entry name" value="lambda repressor-like DNA-binding domains"/>
    <property type="match status" value="1"/>
</dbReference>
<dbReference type="GO" id="GO:0003677">
    <property type="term" value="F:DNA binding"/>
    <property type="evidence" value="ECO:0007669"/>
    <property type="project" value="InterPro"/>
</dbReference>
<dbReference type="PANTHER" id="PTHR40275:SF1">
    <property type="entry name" value="SSL7038 PROTEIN"/>
    <property type="match status" value="1"/>
</dbReference>
<gene>
    <name evidence="1" type="ORF">AW11_03958</name>
</gene>
<sequence length="95" mass="10335">MTKYAHFDAADYLDDEETIAEYLTAALEDPDPDVFLTAVRDVARAKGMTQLAKDAGLGRESLYKALTPGAKPRYDTMLKLLHALGVKLSASPAHP</sequence>